<comment type="caution">
    <text evidence="4">The sequence shown here is derived from an EMBL/GenBank/DDBJ whole genome shotgun (WGS) entry which is preliminary data.</text>
</comment>
<proteinExistence type="predicted"/>
<dbReference type="InterPro" id="IPR004114">
    <property type="entry name" value="THUMP_dom"/>
</dbReference>
<feature type="region of interest" description="Disordered" evidence="2">
    <location>
        <begin position="296"/>
        <end position="337"/>
    </location>
</feature>
<feature type="domain" description="THUMP" evidence="3">
    <location>
        <begin position="152"/>
        <end position="276"/>
    </location>
</feature>
<reference evidence="4 5" key="1">
    <citation type="journal article" date="2018" name="IMA Fungus">
        <title>IMA Genome-F 9: Draft genome sequence of Annulohypoxylon stygium, Aspergillus mulundensis, Berkeleyomyces basicola (syn. Thielaviopsis basicola), Ceratocystis smalleyi, two Cercospora beticola strains, Coleophoma cylindrospora, Fusarium fracticaudum, Phialophora cf. hyalina, and Morchella septimelata.</title>
        <authorList>
            <person name="Wingfield B.D."/>
            <person name="Bills G.F."/>
            <person name="Dong Y."/>
            <person name="Huang W."/>
            <person name="Nel W.J."/>
            <person name="Swalarsk-Parry B.S."/>
            <person name="Vaghefi N."/>
            <person name="Wilken P.M."/>
            <person name="An Z."/>
            <person name="de Beer Z.W."/>
            <person name="De Vos L."/>
            <person name="Chen L."/>
            <person name="Duong T.A."/>
            <person name="Gao Y."/>
            <person name="Hammerbacher A."/>
            <person name="Kikkert J.R."/>
            <person name="Li Y."/>
            <person name="Li H."/>
            <person name="Li K."/>
            <person name="Li Q."/>
            <person name="Liu X."/>
            <person name="Ma X."/>
            <person name="Naidoo K."/>
            <person name="Pethybridge S.J."/>
            <person name="Sun J."/>
            <person name="Steenkamp E.T."/>
            <person name="van der Nest M.A."/>
            <person name="van Wyk S."/>
            <person name="Wingfield M.J."/>
            <person name="Xiong C."/>
            <person name="Yue Q."/>
            <person name="Zhang X."/>
        </authorList>
    </citation>
    <scope>NUCLEOTIDE SEQUENCE [LARGE SCALE GENOMIC DNA]</scope>
    <source>
        <strain evidence="4 5">BP 5553</strain>
    </source>
</reference>
<dbReference type="GO" id="GO:0006400">
    <property type="term" value="P:tRNA modification"/>
    <property type="evidence" value="ECO:0007669"/>
    <property type="project" value="InterPro"/>
</dbReference>
<dbReference type="Proteomes" id="UP000254866">
    <property type="component" value="Unassembled WGS sequence"/>
</dbReference>
<keyword evidence="5" id="KW-1185">Reference proteome</keyword>
<feature type="region of interest" description="Disordered" evidence="2">
    <location>
        <begin position="197"/>
        <end position="221"/>
    </location>
</feature>
<feature type="compositionally biased region" description="Polar residues" evidence="2">
    <location>
        <begin position="324"/>
        <end position="337"/>
    </location>
</feature>
<gene>
    <name evidence="4" type="ORF">BP5553_08959</name>
</gene>
<dbReference type="GeneID" id="43601808"/>
<dbReference type="EMBL" id="NPIC01000010">
    <property type="protein sequence ID" value="RDL32503.1"/>
    <property type="molecule type" value="Genomic_DNA"/>
</dbReference>
<dbReference type="PROSITE" id="PS51165">
    <property type="entry name" value="THUMP"/>
    <property type="match status" value="1"/>
</dbReference>
<dbReference type="Pfam" id="PF02926">
    <property type="entry name" value="THUMP"/>
    <property type="match status" value="1"/>
</dbReference>
<keyword evidence="1" id="KW-0694">RNA-binding</keyword>
<dbReference type="STRING" id="2656787.A0A370TDF6"/>
<dbReference type="SUPFAM" id="SSF143437">
    <property type="entry name" value="THUMP domain-like"/>
    <property type="match status" value="1"/>
</dbReference>
<evidence type="ECO:0000256" key="1">
    <source>
        <dbReference type="PROSITE-ProRule" id="PRU00529"/>
    </source>
</evidence>
<dbReference type="AlphaFoldDB" id="A0A370TDF6"/>
<dbReference type="InterPro" id="IPR040183">
    <property type="entry name" value="THUMPD1-like"/>
</dbReference>
<organism evidence="4 5">
    <name type="scientific">Venustampulla echinocandica</name>
    <dbReference type="NCBI Taxonomy" id="2656787"/>
    <lineage>
        <taxon>Eukaryota</taxon>
        <taxon>Fungi</taxon>
        <taxon>Dikarya</taxon>
        <taxon>Ascomycota</taxon>
        <taxon>Pezizomycotina</taxon>
        <taxon>Leotiomycetes</taxon>
        <taxon>Helotiales</taxon>
        <taxon>Pleuroascaceae</taxon>
        <taxon>Venustampulla</taxon>
    </lineage>
</organism>
<sequence>MDSNKRKEAPNASGENKGAKRSKGGSGGKWQTPHQKTKIAASRGHGTIGPGDIGIWATCARNQEGRATTELKSLLYQYAEKFYGIAAQPDESDDDDEVDIEASIRKEAAAMGEKNGKPKMFSPVRLDIECVLFFKTQPPIDPVDFVRRICEDIISSGTRSTRYINRLTPMALMGKATEKGLSELASTVLREHFQLAELETPSGNGEKEADESTPKPPRHSYAIRPTIRNHNSLKRDVVIKQVASLIGDTHSVNLTKPDKVILIEIYQTVCGMSVVGGDWETLKRYNLSELYQPRPKVGAAAEAGAGAGGTRAVDSPKKEAVSATGASTATDSLEPSK</sequence>
<dbReference type="FunFam" id="3.30.2300.10:FF:000001">
    <property type="entry name" value="THUMP domain-containing protein 1"/>
    <property type="match status" value="1"/>
</dbReference>
<protein>
    <recommendedName>
        <fullName evidence="3">THUMP domain-containing protein</fullName>
    </recommendedName>
</protein>
<feature type="region of interest" description="Disordered" evidence="2">
    <location>
        <begin position="1"/>
        <end position="46"/>
    </location>
</feature>
<evidence type="ECO:0000313" key="5">
    <source>
        <dbReference type="Proteomes" id="UP000254866"/>
    </source>
</evidence>
<dbReference type="OrthoDB" id="367221at2759"/>
<dbReference type="CDD" id="cd11717">
    <property type="entry name" value="THUMP_THUMPD1_like"/>
    <property type="match status" value="1"/>
</dbReference>
<evidence type="ECO:0000313" key="4">
    <source>
        <dbReference type="EMBL" id="RDL32503.1"/>
    </source>
</evidence>
<dbReference type="RefSeq" id="XP_031866225.1">
    <property type="nucleotide sequence ID" value="XM_032017582.1"/>
</dbReference>
<name>A0A370TDF6_9HELO</name>
<dbReference type="PANTHER" id="PTHR13452">
    <property type="entry name" value="THUMP DOMAIN CONTAINING PROTEIN 1-RELATED"/>
    <property type="match status" value="1"/>
</dbReference>
<dbReference type="Gene3D" id="3.30.2300.10">
    <property type="entry name" value="THUMP superfamily"/>
    <property type="match status" value="1"/>
</dbReference>
<evidence type="ECO:0000259" key="3">
    <source>
        <dbReference type="PROSITE" id="PS51165"/>
    </source>
</evidence>
<dbReference type="GO" id="GO:0003723">
    <property type="term" value="F:RNA binding"/>
    <property type="evidence" value="ECO:0007669"/>
    <property type="project" value="UniProtKB-UniRule"/>
</dbReference>
<dbReference type="PANTHER" id="PTHR13452:SF10">
    <property type="entry name" value="THUMP DOMAIN-CONTAINING PROTEIN 1"/>
    <property type="match status" value="1"/>
</dbReference>
<accession>A0A370TDF6</accession>
<evidence type="ECO:0000256" key="2">
    <source>
        <dbReference type="SAM" id="MobiDB-lite"/>
    </source>
</evidence>